<dbReference type="PANTHER" id="PTHR43346:SF1">
    <property type="entry name" value="QUERCETIN 2,3-DIOXYGENASE-RELATED"/>
    <property type="match status" value="1"/>
</dbReference>
<dbReference type="EMBL" id="JAEQNA010000003">
    <property type="protein sequence ID" value="MBL0420674.1"/>
    <property type="molecule type" value="Genomic_DNA"/>
</dbReference>
<evidence type="ECO:0000313" key="2">
    <source>
        <dbReference type="EMBL" id="MBL0420674.1"/>
    </source>
</evidence>
<comment type="caution">
    <text evidence="2">The sequence shown here is derived from an EMBL/GenBank/DDBJ whole genome shotgun (WGS) entry which is preliminary data.</text>
</comment>
<gene>
    <name evidence="2" type="ORF">JI739_09995</name>
</gene>
<evidence type="ECO:0000313" key="3">
    <source>
        <dbReference type="Proteomes" id="UP000613011"/>
    </source>
</evidence>
<reference evidence="2" key="1">
    <citation type="submission" date="2021-01" db="EMBL/GenBank/DDBJ databases">
        <title>Ramlibacter sp. strain AW1 16S ribosomal RNA gene Genome sequencing and assembly.</title>
        <authorList>
            <person name="Kang M."/>
        </authorList>
    </citation>
    <scope>NUCLEOTIDE SEQUENCE</scope>
    <source>
        <strain evidence="2">AW1</strain>
    </source>
</reference>
<dbReference type="Proteomes" id="UP000613011">
    <property type="component" value="Unassembled WGS sequence"/>
</dbReference>
<proteinExistence type="predicted"/>
<dbReference type="Pfam" id="PF07883">
    <property type="entry name" value="Cupin_2"/>
    <property type="match status" value="1"/>
</dbReference>
<dbReference type="SUPFAM" id="SSF51182">
    <property type="entry name" value="RmlC-like cupins"/>
    <property type="match status" value="1"/>
</dbReference>
<dbReference type="InterPro" id="IPR052538">
    <property type="entry name" value="Flavonoid_dioxygenase-like"/>
</dbReference>
<dbReference type="InterPro" id="IPR011051">
    <property type="entry name" value="RmlC_Cupin_sf"/>
</dbReference>
<dbReference type="RefSeq" id="WP_201683759.1">
    <property type="nucleotide sequence ID" value="NZ_JAEQNA010000003.1"/>
</dbReference>
<sequence length="172" mass="18912">MTEIAERQAQGAGSLAVLMKSRIARLGTRHYDWNTLGFQSAVDAKYRRAQIRYVGTGAAGVMEDSNTVPAEHFTFSNMLLPAGSCGPLHVHEDAEEVFFIVRGHGIVMGFERGGERWEETLNERDLVSVPAGVYRSFRNEGEDEALVAVIIGASKPKLPSYHPDDPIHGTSR</sequence>
<dbReference type="Gene3D" id="2.60.120.10">
    <property type="entry name" value="Jelly Rolls"/>
    <property type="match status" value="1"/>
</dbReference>
<feature type="domain" description="Cupin type-2" evidence="1">
    <location>
        <begin position="78"/>
        <end position="150"/>
    </location>
</feature>
<organism evidence="2 3">
    <name type="scientific">Ramlibacter aurantiacus</name>
    <dbReference type="NCBI Taxonomy" id="2801330"/>
    <lineage>
        <taxon>Bacteria</taxon>
        <taxon>Pseudomonadati</taxon>
        <taxon>Pseudomonadota</taxon>
        <taxon>Betaproteobacteria</taxon>
        <taxon>Burkholderiales</taxon>
        <taxon>Comamonadaceae</taxon>
        <taxon>Ramlibacter</taxon>
    </lineage>
</organism>
<dbReference type="PANTHER" id="PTHR43346">
    <property type="entry name" value="LIGAND BINDING DOMAIN PROTEIN, PUTATIVE (AFU_ORTHOLOGUE AFUA_6G14370)-RELATED"/>
    <property type="match status" value="1"/>
</dbReference>
<name>A0A936ZU61_9BURK</name>
<evidence type="ECO:0000259" key="1">
    <source>
        <dbReference type="Pfam" id="PF07883"/>
    </source>
</evidence>
<dbReference type="AlphaFoldDB" id="A0A936ZU61"/>
<dbReference type="InterPro" id="IPR013096">
    <property type="entry name" value="Cupin_2"/>
</dbReference>
<dbReference type="InterPro" id="IPR014710">
    <property type="entry name" value="RmlC-like_jellyroll"/>
</dbReference>
<keyword evidence="3" id="KW-1185">Reference proteome</keyword>
<protein>
    <submittedName>
        <fullName evidence="2">Cupin domain-containing protein</fullName>
    </submittedName>
</protein>
<accession>A0A936ZU61</accession>